<protein>
    <recommendedName>
        <fullName evidence="3">ODAD1 central coiled coil region domain-containing protein</fullName>
    </recommendedName>
</protein>
<sequence length="300" mass="35858">MYFKEPNQLLDIFAQLEERNLFLIQNLQETEEELEDLRGKFQETKQQMESASHELESNIQKIREKITVEEEKVVKLREKAANLGKNGNNKHQNLLKELGLKVSRVFNDCGFDPEQTPDTLNQLMKIEELLEALISQLEEMPDQDRRKAEKLKEAERRERLRTEKVTKMEKEYEQRLNRYVERTKRVEERVKQQKRGKPHMFRSVPPRKKKINMSTVDKKKRRRATNYPKIFHIKILNKFSINFCLYIFLSKIIETVLLKVLIVTKFQIFKFITLYKINNSDKNKNIQGGSDIIFKLKISK</sequence>
<feature type="coiled-coil region" evidence="2">
    <location>
        <begin position="13"/>
        <end position="86"/>
    </location>
</feature>
<dbReference type="AlphaFoldDB" id="X6M665"/>
<feature type="domain" description="ODAD1 central coiled coil region" evidence="3">
    <location>
        <begin position="6"/>
        <end position="120"/>
    </location>
</feature>
<evidence type="ECO:0000256" key="1">
    <source>
        <dbReference type="ARBA" id="ARBA00023054"/>
    </source>
</evidence>
<dbReference type="Pfam" id="PF21773">
    <property type="entry name" value="ODAD1_CC"/>
    <property type="match status" value="1"/>
</dbReference>
<dbReference type="OrthoDB" id="10264063at2759"/>
<dbReference type="EMBL" id="ASPP01024041">
    <property type="protein sequence ID" value="ETO09483.1"/>
    <property type="molecule type" value="Genomic_DNA"/>
</dbReference>
<evidence type="ECO:0000259" key="3">
    <source>
        <dbReference type="Pfam" id="PF21773"/>
    </source>
</evidence>
<feature type="coiled-coil region" evidence="2">
    <location>
        <begin position="120"/>
        <end position="189"/>
    </location>
</feature>
<comment type="caution">
    <text evidence="4">The sequence shown here is derived from an EMBL/GenBank/DDBJ whole genome shotgun (WGS) entry which is preliminary data.</text>
</comment>
<evidence type="ECO:0000313" key="5">
    <source>
        <dbReference type="Proteomes" id="UP000023152"/>
    </source>
</evidence>
<evidence type="ECO:0000313" key="4">
    <source>
        <dbReference type="EMBL" id="ETO09483.1"/>
    </source>
</evidence>
<organism evidence="4 5">
    <name type="scientific">Reticulomyxa filosa</name>
    <dbReference type="NCBI Taxonomy" id="46433"/>
    <lineage>
        <taxon>Eukaryota</taxon>
        <taxon>Sar</taxon>
        <taxon>Rhizaria</taxon>
        <taxon>Retaria</taxon>
        <taxon>Foraminifera</taxon>
        <taxon>Monothalamids</taxon>
        <taxon>Reticulomyxidae</taxon>
        <taxon>Reticulomyxa</taxon>
    </lineage>
</organism>
<gene>
    <name evidence="4" type="ORF">RFI_27893</name>
</gene>
<evidence type="ECO:0000256" key="2">
    <source>
        <dbReference type="SAM" id="Coils"/>
    </source>
</evidence>
<dbReference type="Proteomes" id="UP000023152">
    <property type="component" value="Unassembled WGS sequence"/>
</dbReference>
<dbReference type="PANTHER" id="PTHR21683">
    <property type="entry name" value="COILED-COIL DOMAIN-CONTAINING PROTEIN 42 LIKE-2-LIKE-RELATED"/>
    <property type="match status" value="1"/>
</dbReference>
<name>X6M665_RETFI</name>
<dbReference type="InterPro" id="IPR049258">
    <property type="entry name" value="ODAD1_CC"/>
</dbReference>
<reference evidence="4 5" key="1">
    <citation type="journal article" date="2013" name="Curr. Biol.">
        <title>The Genome of the Foraminiferan Reticulomyxa filosa.</title>
        <authorList>
            <person name="Glockner G."/>
            <person name="Hulsmann N."/>
            <person name="Schleicher M."/>
            <person name="Noegel A.A."/>
            <person name="Eichinger L."/>
            <person name="Gallinger C."/>
            <person name="Pawlowski J."/>
            <person name="Sierra R."/>
            <person name="Euteneuer U."/>
            <person name="Pillet L."/>
            <person name="Moustafa A."/>
            <person name="Platzer M."/>
            <person name="Groth M."/>
            <person name="Szafranski K."/>
            <person name="Schliwa M."/>
        </authorList>
    </citation>
    <scope>NUCLEOTIDE SEQUENCE [LARGE SCALE GENOMIC DNA]</scope>
</reference>
<proteinExistence type="predicted"/>
<dbReference type="PANTHER" id="PTHR21683:SF3">
    <property type="entry name" value="CILIA AND FLAGELLA ASSOCIATED PROTEIN 100"/>
    <property type="match status" value="1"/>
</dbReference>
<keyword evidence="1 2" id="KW-0175">Coiled coil</keyword>
<accession>X6M665</accession>
<dbReference type="OMA" id="SSEHIFM"/>
<keyword evidence="5" id="KW-1185">Reference proteome</keyword>
<dbReference type="InterPro" id="IPR051147">
    <property type="entry name" value="CFAP_domain-containing"/>
</dbReference>